<organism evidence="2 3">
    <name type="scientific">Mortierella isabellina</name>
    <name type="common">Filamentous fungus</name>
    <name type="synonym">Umbelopsis isabellina</name>
    <dbReference type="NCBI Taxonomy" id="91625"/>
    <lineage>
        <taxon>Eukaryota</taxon>
        <taxon>Fungi</taxon>
        <taxon>Fungi incertae sedis</taxon>
        <taxon>Mucoromycota</taxon>
        <taxon>Mucoromycotina</taxon>
        <taxon>Umbelopsidomycetes</taxon>
        <taxon>Umbelopsidales</taxon>
        <taxon>Umbelopsidaceae</taxon>
        <taxon>Umbelopsis</taxon>
    </lineage>
</organism>
<proteinExistence type="predicted"/>
<feature type="non-terminal residue" evidence="2">
    <location>
        <position position="1"/>
    </location>
</feature>
<evidence type="ECO:0000313" key="3">
    <source>
        <dbReference type="Proteomes" id="UP000654370"/>
    </source>
</evidence>
<accession>A0A8H7PPP9</accession>
<feature type="chain" id="PRO_5034458041" evidence="1">
    <location>
        <begin position="23"/>
        <end position="103"/>
    </location>
</feature>
<gene>
    <name evidence="2" type="ORF">INT43_003053</name>
</gene>
<dbReference type="Proteomes" id="UP000654370">
    <property type="component" value="Unassembled WGS sequence"/>
</dbReference>
<evidence type="ECO:0000256" key="1">
    <source>
        <dbReference type="SAM" id="SignalP"/>
    </source>
</evidence>
<keyword evidence="3" id="KW-1185">Reference proteome</keyword>
<evidence type="ECO:0000313" key="2">
    <source>
        <dbReference type="EMBL" id="KAG2177806.1"/>
    </source>
</evidence>
<protein>
    <submittedName>
        <fullName evidence="2">Uncharacterized protein</fullName>
    </submittedName>
</protein>
<name>A0A8H7PPP9_MORIS</name>
<dbReference type="AlphaFoldDB" id="A0A8H7PPP9"/>
<feature type="signal peptide" evidence="1">
    <location>
        <begin position="1"/>
        <end position="22"/>
    </location>
</feature>
<comment type="caution">
    <text evidence="2">The sequence shown here is derived from an EMBL/GenBank/DDBJ whole genome shotgun (WGS) entry which is preliminary data.</text>
</comment>
<sequence>WSLSLQLASALRTALPVVSVMALPAVFPSLGRLGQSVVVPVASTIVWGLNNKPNQGKYAIHMILFTLNARVETVLQYITKTADILVLLANALVTSTGCIINDR</sequence>
<keyword evidence="1" id="KW-0732">Signal</keyword>
<reference evidence="2" key="1">
    <citation type="submission" date="2020-12" db="EMBL/GenBank/DDBJ databases">
        <title>Metabolic potential, ecology and presence of endohyphal bacteria is reflected in genomic diversity of Mucoromycotina.</title>
        <authorList>
            <person name="Muszewska A."/>
            <person name="Okrasinska A."/>
            <person name="Steczkiewicz K."/>
            <person name="Drgas O."/>
            <person name="Orlowska M."/>
            <person name="Perlinska-Lenart U."/>
            <person name="Aleksandrzak-Piekarczyk T."/>
            <person name="Szatraj K."/>
            <person name="Zielenkiewicz U."/>
            <person name="Pilsyk S."/>
            <person name="Malc E."/>
            <person name="Mieczkowski P."/>
            <person name="Kruszewska J.S."/>
            <person name="Biernat P."/>
            <person name="Pawlowska J."/>
        </authorList>
    </citation>
    <scope>NUCLEOTIDE SEQUENCE</scope>
    <source>
        <strain evidence="2">WA0000067209</strain>
    </source>
</reference>
<dbReference type="EMBL" id="JAEPQZ010000008">
    <property type="protein sequence ID" value="KAG2177806.1"/>
    <property type="molecule type" value="Genomic_DNA"/>
</dbReference>